<keyword evidence="4" id="KW-0378">Hydrolase</keyword>
<dbReference type="GO" id="GO:0044281">
    <property type="term" value="P:small molecule metabolic process"/>
    <property type="evidence" value="ECO:0007669"/>
    <property type="project" value="UniProtKB-ARBA"/>
</dbReference>
<dbReference type="PANTHER" id="PTHR42796:SF4">
    <property type="entry name" value="FUMARYLACETOACETATE HYDROLASE DOMAIN-CONTAINING PROTEIN 2A"/>
    <property type="match status" value="1"/>
</dbReference>
<dbReference type="GO" id="GO:0046872">
    <property type="term" value="F:metal ion binding"/>
    <property type="evidence" value="ECO:0007669"/>
    <property type="project" value="UniProtKB-KW"/>
</dbReference>
<gene>
    <name evidence="4" type="ORF">A606_01155</name>
</gene>
<dbReference type="Pfam" id="PF01557">
    <property type="entry name" value="FAA_hydrolase"/>
    <property type="match status" value="1"/>
</dbReference>
<dbReference type="InterPro" id="IPR051121">
    <property type="entry name" value="FAH"/>
</dbReference>
<evidence type="ECO:0000256" key="1">
    <source>
        <dbReference type="ARBA" id="ARBA00010211"/>
    </source>
</evidence>
<keyword evidence="2" id="KW-0479">Metal-binding</keyword>
<evidence type="ECO:0000259" key="3">
    <source>
        <dbReference type="Pfam" id="PF01557"/>
    </source>
</evidence>
<sequence>MSTTILRTSDAWWVQTTDPTGAPLAHRLDLGAQTTAELLADRTALDASVAAATAADSTAPTVDPALLDLVSPVSTPCRVVAQMTNYVSHVKDSGMDPETVPCTFFRKASHSISGPNQDVIRPAHVGFLDYEIEIGLVFGTELPVGSTVTADTLGDAVAGLVITNDVSARDIQMPQTQFYEAKSYPTFTPTGPALVLVDSDDLRRFTEIRMVLTVNGETRQDSSPAEMVYTPVEALNSLLRFQPLSPGDLLLTGTPGGTALKSPGALLEKIGGLLPPTKKWSAFFTRQAKEPRYLNDGDVMELRAATADGVIDLGVQRTTVRLS</sequence>
<protein>
    <submittedName>
        <fullName evidence="4">Fumarylacetoacetate (FAA) hydrolase</fullName>
    </submittedName>
</protein>
<dbReference type="EMBL" id="CP003696">
    <property type="protein sequence ID" value="AGP29886.1"/>
    <property type="molecule type" value="Genomic_DNA"/>
</dbReference>
<dbReference type="RefSeq" id="WP_020440251.1">
    <property type="nucleotide sequence ID" value="NC_021663.1"/>
</dbReference>
<evidence type="ECO:0000256" key="2">
    <source>
        <dbReference type="ARBA" id="ARBA00022723"/>
    </source>
</evidence>
<dbReference type="STRING" id="1200352.A606_01155"/>
<accession>S4XBA9</accession>
<name>S4XBA9_9CORY</name>
<dbReference type="eggNOG" id="COG0179">
    <property type="taxonomic scope" value="Bacteria"/>
</dbReference>
<dbReference type="InterPro" id="IPR036663">
    <property type="entry name" value="Fumarylacetoacetase_C_sf"/>
</dbReference>
<feature type="domain" description="Fumarylacetoacetase-like C-terminal" evidence="3">
    <location>
        <begin position="79"/>
        <end position="320"/>
    </location>
</feature>
<evidence type="ECO:0000313" key="5">
    <source>
        <dbReference type="Proteomes" id="UP000014809"/>
    </source>
</evidence>
<dbReference type="SUPFAM" id="SSF56529">
    <property type="entry name" value="FAH"/>
    <property type="match status" value="1"/>
</dbReference>
<evidence type="ECO:0000313" key="4">
    <source>
        <dbReference type="EMBL" id="AGP29886.1"/>
    </source>
</evidence>
<dbReference type="GO" id="GO:0016787">
    <property type="term" value="F:hydrolase activity"/>
    <property type="evidence" value="ECO:0007669"/>
    <property type="project" value="UniProtKB-KW"/>
</dbReference>
<dbReference type="Proteomes" id="UP000014809">
    <property type="component" value="Chromosome"/>
</dbReference>
<dbReference type="AlphaFoldDB" id="S4XBA9"/>
<dbReference type="OrthoDB" id="2273115at2"/>
<dbReference type="PATRIC" id="fig|1200352.3.peg.230"/>
<keyword evidence="5" id="KW-1185">Reference proteome</keyword>
<dbReference type="HOGENOM" id="CLU_028458_0_0_11"/>
<dbReference type="InterPro" id="IPR011234">
    <property type="entry name" value="Fumarylacetoacetase-like_C"/>
</dbReference>
<dbReference type="KEGG" id="cter:A606_01155"/>
<dbReference type="PANTHER" id="PTHR42796">
    <property type="entry name" value="FUMARYLACETOACETATE HYDROLASE DOMAIN-CONTAINING PROTEIN 2A-RELATED"/>
    <property type="match status" value="1"/>
</dbReference>
<reference evidence="4 5" key="1">
    <citation type="submission" date="2012-06" db="EMBL/GenBank/DDBJ databases">
        <title>Complete genome sequence of Corynebacterium terpenotabidum Y-11 (=DSM 44721).</title>
        <authorList>
            <person name="Ruckert C."/>
            <person name="Albersmeier A."/>
            <person name="Al-Dilaimi A."/>
            <person name="Szczepanowski R."/>
            <person name="Kalinowski J."/>
        </authorList>
    </citation>
    <scope>NUCLEOTIDE SEQUENCE [LARGE SCALE GENOMIC DNA]</scope>
    <source>
        <strain evidence="4 5">Y-11</strain>
    </source>
</reference>
<organism evidence="4 5">
    <name type="scientific">Corynebacterium terpenotabidum Y-11</name>
    <dbReference type="NCBI Taxonomy" id="1200352"/>
    <lineage>
        <taxon>Bacteria</taxon>
        <taxon>Bacillati</taxon>
        <taxon>Actinomycetota</taxon>
        <taxon>Actinomycetes</taxon>
        <taxon>Mycobacteriales</taxon>
        <taxon>Corynebacteriaceae</taxon>
        <taxon>Corynebacterium</taxon>
    </lineage>
</organism>
<comment type="similarity">
    <text evidence="1">Belongs to the FAH family.</text>
</comment>
<proteinExistence type="inferred from homology"/>
<dbReference type="Gene3D" id="3.90.850.10">
    <property type="entry name" value="Fumarylacetoacetase-like, C-terminal domain"/>
    <property type="match status" value="1"/>
</dbReference>